<organism evidence="2 3">
    <name type="scientific">Lunasporangiospora selenospora</name>
    <dbReference type="NCBI Taxonomy" id="979761"/>
    <lineage>
        <taxon>Eukaryota</taxon>
        <taxon>Fungi</taxon>
        <taxon>Fungi incertae sedis</taxon>
        <taxon>Mucoromycota</taxon>
        <taxon>Mortierellomycotina</taxon>
        <taxon>Mortierellomycetes</taxon>
        <taxon>Mortierellales</taxon>
        <taxon>Mortierellaceae</taxon>
        <taxon>Lunasporangiospora</taxon>
    </lineage>
</organism>
<proteinExistence type="predicted"/>
<dbReference type="EMBL" id="JAABOA010003913">
    <property type="protein sequence ID" value="KAF9578194.1"/>
    <property type="molecule type" value="Genomic_DNA"/>
</dbReference>
<feature type="compositionally biased region" description="Polar residues" evidence="1">
    <location>
        <begin position="158"/>
        <end position="169"/>
    </location>
</feature>
<accession>A0A9P6FMY0</accession>
<sequence length="187" mass="20893">MEAKFRRLQEQYYWNKVLAATQVLSKSTEEDGSSVDTTLTQGRFAVEDSTERLNLAQLPSDIVTMSETVPQTLSDVQVHLNRYALLYDDETDISSAKGPISLSSSDITTAAPTIRSVGQRLELEKLRLPRSYNITAKQINEISHSKIAARKRARRLPNQENRSTYETLGQLSDNALKTASSLESIDS</sequence>
<evidence type="ECO:0000256" key="1">
    <source>
        <dbReference type="SAM" id="MobiDB-lite"/>
    </source>
</evidence>
<evidence type="ECO:0000313" key="2">
    <source>
        <dbReference type="EMBL" id="KAF9578194.1"/>
    </source>
</evidence>
<feature type="non-terminal residue" evidence="2">
    <location>
        <position position="187"/>
    </location>
</feature>
<dbReference type="AlphaFoldDB" id="A0A9P6FMY0"/>
<evidence type="ECO:0000313" key="3">
    <source>
        <dbReference type="Proteomes" id="UP000780801"/>
    </source>
</evidence>
<dbReference type="Proteomes" id="UP000780801">
    <property type="component" value="Unassembled WGS sequence"/>
</dbReference>
<feature type="region of interest" description="Disordered" evidence="1">
    <location>
        <begin position="150"/>
        <end position="169"/>
    </location>
</feature>
<reference evidence="2" key="1">
    <citation type="journal article" date="2020" name="Fungal Divers.">
        <title>Resolving the Mortierellaceae phylogeny through synthesis of multi-gene phylogenetics and phylogenomics.</title>
        <authorList>
            <person name="Vandepol N."/>
            <person name="Liber J."/>
            <person name="Desiro A."/>
            <person name="Na H."/>
            <person name="Kennedy M."/>
            <person name="Barry K."/>
            <person name="Grigoriev I.V."/>
            <person name="Miller A.N."/>
            <person name="O'Donnell K."/>
            <person name="Stajich J.E."/>
            <person name="Bonito G."/>
        </authorList>
    </citation>
    <scope>NUCLEOTIDE SEQUENCE</scope>
    <source>
        <strain evidence="2">KOD1015</strain>
    </source>
</reference>
<gene>
    <name evidence="2" type="ORF">BGW38_006142</name>
</gene>
<keyword evidence="3" id="KW-1185">Reference proteome</keyword>
<protein>
    <submittedName>
        <fullName evidence="2">Uncharacterized protein</fullName>
    </submittedName>
</protein>
<comment type="caution">
    <text evidence="2">The sequence shown here is derived from an EMBL/GenBank/DDBJ whole genome shotgun (WGS) entry which is preliminary data.</text>
</comment>
<dbReference type="OrthoDB" id="2424936at2759"/>
<name>A0A9P6FMY0_9FUNG</name>